<dbReference type="RefSeq" id="WP_153370276.1">
    <property type="nucleotide sequence ID" value="NZ_CP045650.1"/>
</dbReference>
<reference evidence="4 5" key="1">
    <citation type="submission" date="2019-10" db="EMBL/GenBank/DDBJ databases">
        <authorList>
            <person name="Dong K."/>
        </authorList>
    </citation>
    <scope>NUCLEOTIDE SEQUENCE [LARGE SCALE GENOMIC DNA]</scope>
    <source>
        <strain evidence="4">dk386</strain>
        <strain evidence="3">Dk386</strain>
        <strain evidence="5">dk771</strain>
        <strain evidence="2">Dk771</strain>
    </source>
</reference>
<gene>
    <name evidence="3" type="ORF">GFH30_00865</name>
    <name evidence="2" type="ORF">GHJ48_05920</name>
</gene>
<accession>A0A5Q0NZV8</accession>
<evidence type="ECO:0008006" key="6">
    <source>
        <dbReference type="Google" id="ProtNLM"/>
    </source>
</evidence>
<organism evidence="2 5">
    <name type="scientific">Acinetobacter wanghuae</name>
    <dbReference type="NCBI Taxonomy" id="2662362"/>
    <lineage>
        <taxon>Bacteria</taxon>
        <taxon>Pseudomonadati</taxon>
        <taxon>Pseudomonadota</taxon>
        <taxon>Gammaproteobacteria</taxon>
        <taxon>Moraxellales</taxon>
        <taxon>Moraxellaceae</taxon>
        <taxon>Acinetobacter</taxon>
    </lineage>
</organism>
<proteinExistence type="predicted"/>
<sequence>MKKTLMIGLTILSSSVACADQALNVQYGQPAPLGTTPNYVSTTVVSEQSPNSFTLHGGYSGWKVDSSELGKGRFRGFQIGSTYDFDRRGLWTKYENQSSDNVDVDLISFGAQYTFYNKNNTYVLGQAGIGYMWGDWKESATFSFEGSDVTVTNKISADNFLIPVNVELGHYFMPQLAAYAGLGYKWTDNHKAKDCLNIEGSSWCDSGRSGALDVNGLSYNFGLKYRF</sequence>
<dbReference type="EMBL" id="CP045650">
    <property type="protein sequence ID" value="QGA10036.1"/>
    <property type="molecule type" value="Genomic_DNA"/>
</dbReference>
<evidence type="ECO:0000313" key="3">
    <source>
        <dbReference type="EMBL" id="QGA10036.1"/>
    </source>
</evidence>
<keyword evidence="4" id="KW-1185">Reference proteome</keyword>
<name>A0A5Q0NZV8_9GAMM</name>
<evidence type="ECO:0000313" key="2">
    <source>
        <dbReference type="EMBL" id="MQW91937.1"/>
    </source>
</evidence>
<dbReference type="Gene3D" id="2.40.160.10">
    <property type="entry name" value="Porin"/>
    <property type="match status" value="1"/>
</dbReference>
<dbReference type="PROSITE" id="PS51257">
    <property type="entry name" value="PROKAR_LIPOPROTEIN"/>
    <property type="match status" value="1"/>
</dbReference>
<evidence type="ECO:0000313" key="5">
    <source>
        <dbReference type="Proteomes" id="UP000480556"/>
    </source>
</evidence>
<feature type="signal peptide" evidence="1">
    <location>
        <begin position="1"/>
        <end position="19"/>
    </location>
</feature>
<dbReference type="Proteomes" id="UP000327478">
    <property type="component" value="Chromosome"/>
</dbReference>
<keyword evidence="1" id="KW-0732">Signal</keyword>
<dbReference type="AlphaFoldDB" id="A0A5Q0NZV8"/>
<evidence type="ECO:0000256" key="1">
    <source>
        <dbReference type="SAM" id="SignalP"/>
    </source>
</evidence>
<dbReference type="InterPro" id="IPR023614">
    <property type="entry name" value="Porin_dom_sf"/>
</dbReference>
<dbReference type="Proteomes" id="UP000480556">
    <property type="component" value="Unassembled WGS sequence"/>
</dbReference>
<feature type="chain" id="PRO_5044623570" description="Outer membrane beta-barrel protein" evidence="1">
    <location>
        <begin position="20"/>
        <end position="227"/>
    </location>
</feature>
<evidence type="ECO:0000313" key="4">
    <source>
        <dbReference type="Proteomes" id="UP000327478"/>
    </source>
</evidence>
<dbReference type="SUPFAM" id="SSF56935">
    <property type="entry name" value="Porins"/>
    <property type="match status" value="1"/>
</dbReference>
<dbReference type="EMBL" id="WITK01000006">
    <property type="protein sequence ID" value="MQW91937.1"/>
    <property type="molecule type" value="Genomic_DNA"/>
</dbReference>
<protein>
    <recommendedName>
        <fullName evidence="6">Outer membrane beta-barrel protein</fullName>
    </recommendedName>
</protein>